<evidence type="ECO:0000313" key="2">
    <source>
        <dbReference type="Proteomes" id="UP001396898"/>
    </source>
</evidence>
<evidence type="ECO:0000313" key="1">
    <source>
        <dbReference type="EMBL" id="KAK8005971.1"/>
    </source>
</evidence>
<proteinExistence type="predicted"/>
<sequence length="263" mass="29394">MAQPKLEMAEKLRLCFSADIHFGTRPASQASSDEQRIIRKVHGDSESWFQLAIEPEVSLSTPKCKEGNAQDGNGEENGGVVEAQIHIVFVLTPFGDADDKVYPVNLGMFDYAFDFNDDSDDDETALEQTVSIAHYHSESHFLDAAANIDPDDMAKLSRDDFDRVYRTTTGLILEGNQEPIADVDAKLDMATARIQKKLKDLAVRATADDAEYWGLGYFDLREGLDDCLEDLTPMHYLRAVFAALARVRALYIDYEKSKSEPEA</sequence>
<organism evidence="1 2">
    <name type="scientific">Apiospora marii</name>
    <dbReference type="NCBI Taxonomy" id="335849"/>
    <lineage>
        <taxon>Eukaryota</taxon>
        <taxon>Fungi</taxon>
        <taxon>Dikarya</taxon>
        <taxon>Ascomycota</taxon>
        <taxon>Pezizomycotina</taxon>
        <taxon>Sordariomycetes</taxon>
        <taxon>Xylariomycetidae</taxon>
        <taxon>Amphisphaeriales</taxon>
        <taxon>Apiosporaceae</taxon>
        <taxon>Apiospora</taxon>
    </lineage>
</organism>
<name>A0ABR1R9F0_9PEZI</name>
<protein>
    <submittedName>
        <fullName evidence="1">Uncharacterized protein</fullName>
    </submittedName>
</protein>
<dbReference type="EMBL" id="JAQQWI010000017">
    <property type="protein sequence ID" value="KAK8005971.1"/>
    <property type="molecule type" value="Genomic_DNA"/>
</dbReference>
<comment type="caution">
    <text evidence="1">The sequence shown here is derived from an EMBL/GenBank/DDBJ whole genome shotgun (WGS) entry which is preliminary data.</text>
</comment>
<dbReference type="Proteomes" id="UP001396898">
    <property type="component" value="Unassembled WGS sequence"/>
</dbReference>
<keyword evidence="2" id="KW-1185">Reference proteome</keyword>
<gene>
    <name evidence="1" type="ORF">PG991_012268</name>
</gene>
<reference evidence="1 2" key="1">
    <citation type="submission" date="2023-01" db="EMBL/GenBank/DDBJ databases">
        <title>Analysis of 21 Apiospora genomes using comparative genomics revels a genus with tremendous synthesis potential of carbohydrate active enzymes and secondary metabolites.</title>
        <authorList>
            <person name="Sorensen T."/>
        </authorList>
    </citation>
    <scope>NUCLEOTIDE SEQUENCE [LARGE SCALE GENOMIC DNA]</scope>
    <source>
        <strain evidence="1 2">CBS 20057</strain>
    </source>
</reference>
<accession>A0ABR1R9F0</accession>